<proteinExistence type="inferred from homology"/>
<feature type="signal peptide" evidence="7">
    <location>
        <begin position="1"/>
        <end position="26"/>
    </location>
</feature>
<dbReference type="PRINTS" id="PR00118">
    <property type="entry name" value="BLACTAMASEA"/>
</dbReference>
<feature type="chain" id="PRO_5047037024" description="Beta-lactamase" evidence="7">
    <location>
        <begin position="27"/>
        <end position="293"/>
    </location>
</feature>
<dbReference type="InterPro" id="IPR023650">
    <property type="entry name" value="Beta-lactam_class-A_AS"/>
</dbReference>
<dbReference type="InterPro" id="IPR000871">
    <property type="entry name" value="Beta-lactam_class-A"/>
</dbReference>
<evidence type="ECO:0000256" key="7">
    <source>
        <dbReference type="SAM" id="SignalP"/>
    </source>
</evidence>
<evidence type="ECO:0000256" key="6">
    <source>
        <dbReference type="RuleBase" id="RU361140"/>
    </source>
</evidence>
<reference evidence="9" key="1">
    <citation type="submission" date="2021-08" db="EMBL/GenBank/DDBJ databases">
        <authorList>
            <person name="Nwanade C."/>
            <person name="Wang M."/>
            <person name="Masoudi A."/>
            <person name="Yu Z."/>
            <person name="Liu J."/>
        </authorList>
    </citation>
    <scope>NUCLEOTIDE SEQUENCE</scope>
    <source>
        <strain evidence="9">S141</strain>
    </source>
</reference>
<dbReference type="Gene3D" id="3.40.710.10">
    <property type="entry name" value="DD-peptidase/beta-lactamase superfamily"/>
    <property type="match status" value="1"/>
</dbReference>
<sequence>MRFTASVLSRAAAGLALGLSLATISAAGTRLKVLAETVSQVEQRLGGRVGLSLEEVGGQTSWSHREDERFLMNSTVKAPICGAVLAQRDAGGLALSDALPVREADLQSYAPVTETRVDEDMTIDALCLAAIDMSDNTATNILIDHLGGPQAVTQFFRSIGDPVSRLDRREPGLNTFVPGDPRDTTTPAAMAATLEKLLLGNALSPASRRQLANWMSHGGVTGNLLRADAPADWQVLDKSGSGRHTRNIIAIVTPGKGAPWIITIFLSDADADFNTRNAALQDLCSAVMAVIRD</sequence>
<dbReference type="SUPFAM" id="SSF56601">
    <property type="entry name" value="beta-lactamase/transpeptidase-like"/>
    <property type="match status" value="1"/>
</dbReference>
<keyword evidence="5 6" id="KW-0046">Antibiotic resistance</keyword>
<keyword evidence="4 6" id="KW-0378">Hydrolase</keyword>
<organism evidence="9 10">
    <name type="scientific">Leisingera caerulea</name>
    <name type="common">Phaeobacter caeruleus</name>
    <dbReference type="NCBI Taxonomy" id="506591"/>
    <lineage>
        <taxon>Bacteria</taxon>
        <taxon>Pseudomonadati</taxon>
        <taxon>Pseudomonadota</taxon>
        <taxon>Alphaproteobacteria</taxon>
        <taxon>Rhodobacterales</taxon>
        <taxon>Roseobacteraceae</taxon>
        <taxon>Leisingera</taxon>
    </lineage>
</organism>
<evidence type="ECO:0000256" key="4">
    <source>
        <dbReference type="ARBA" id="ARBA00022801"/>
    </source>
</evidence>
<dbReference type="Pfam" id="PF13354">
    <property type="entry name" value="Beta-lactamase2"/>
    <property type="match status" value="1"/>
</dbReference>
<evidence type="ECO:0000256" key="5">
    <source>
        <dbReference type="ARBA" id="ARBA00023251"/>
    </source>
</evidence>
<dbReference type="PANTHER" id="PTHR35333:SF3">
    <property type="entry name" value="BETA-LACTAMASE-TYPE TRANSPEPTIDASE FOLD CONTAINING PROTEIN"/>
    <property type="match status" value="1"/>
</dbReference>
<dbReference type="EC" id="3.5.2.6" evidence="3 6"/>
<dbReference type="PANTHER" id="PTHR35333">
    <property type="entry name" value="BETA-LACTAMASE"/>
    <property type="match status" value="1"/>
</dbReference>
<comment type="similarity">
    <text evidence="2 6">Belongs to the class-A beta-lactamase family.</text>
</comment>
<dbReference type="InterPro" id="IPR012338">
    <property type="entry name" value="Beta-lactam/transpept-like"/>
</dbReference>
<name>A0ABY5WTU7_LEICA</name>
<dbReference type="Proteomes" id="UP001058184">
    <property type="component" value="Chromosome"/>
</dbReference>
<comment type="catalytic activity">
    <reaction evidence="1 6">
        <text>a beta-lactam + H2O = a substituted beta-amino acid</text>
        <dbReference type="Rhea" id="RHEA:20401"/>
        <dbReference type="ChEBI" id="CHEBI:15377"/>
        <dbReference type="ChEBI" id="CHEBI:35627"/>
        <dbReference type="ChEBI" id="CHEBI:140347"/>
        <dbReference type="EC" id="3.5.2.6"/>
    </reaction>
</comment>
<keyword evidence="7" id="KW-0732">Signal</keyword>
<feature type="domain" description="Beta-lactamase class A catalytic" evidence="8">
    <location>
        <begin position="53"/>
        <end position="265"/>
    </location>
</feature>
<dbReference type="PROSITE" id="PS00146">
    <property type="entry name" value="BETA_LACTAMASE_A"/>
    <property type="match status" value="1"/>
</dbReference>
<keyword evidence="10" id="KW-1185">Reference proteome</keyword>
<evidence type="ECO:0000313" key="10">
    <source>
        <dbReference type="Proteomes" id="UP001058184"/>
    </source>
</evidence>
<evidence type="ECO:0000259" key="8">
    <source>
        <dbReference type="Pfam" id="PF13354"/>
    </source>
</evidence>
<evidence type="ECO:0000256" key="2">
    <source>
        <dbReference type="ARBA" id="ARBA00009009"/>
    </source>
</evidence>
<evidence type="ECO:0000256" key="1">
    <source>
        <dbReference type="ARBA" id="ARBA00001526"/>
    </source>
</evidence>
<gene>
    <name evidence="9" type="primary">bla</name>
    <name evidence="9" type="ORF">K3722_14685</name>
</gene>
<dbReference type="NCBIfam" id="NF033103">
    <property type="entry name" value="bla_class_A"/>
    <property type="match status" value="1"/>
</dbReference>
<protein>
    <recommendedName>
        <fullName evidence="3 6">Beta-lactamase</fullName>
        <ecNumber evidence="3 6">3.5.2.6</ecNumber>
    </recommendedName>
</protein>
<dbReference type="InterPro" id="IPR045155">
    <property type="entry name" value="Beta-lactam_cat"/>
</dbReference>
<dbReference type="RefSeq" id="WP_260001517.1">
    <property type="nucleotide sequence ID" value="NZ_CP081078.1"/>
</dbReference>
<dbReference type="EMBL" id="CP081078">
    <property type="protein sequence ID" value="UWQ57742.1"/>
    <property type="molecule type" value="Genomic_DNA"/>
</dbReference>
<accession>A0ABY5WTU7</accession>
<evidence type="ECO:0000256" key="3">
    <source>
        <dbReference type="ARBA" id="ARBA00012865"/>
    </source>
</evidence>
<evidence type="ECO:0000313" key="9">
    <source>
        <dbReference type="EMBL" id="UWQ57742.1"/>
    </source>
</evidence>